<dbReference type="EMBL" id="MFCP01000040">
    <property type="protein sequence ID" value="OGE27317.1"/>
    <property type="molecule type" value="Genomic_DNA"/>
</dbReference>
<accession>A0A1F5JF87</accession>
<dbReference type="AlphaFoldDB" id="A0A1F5JF87"/>
<protein>
    <submittedName>
        <fullName evidence="1">Uncharacterized protein</fullName>
    </submittedName>
</protein>
<evidence type="ECO:0000313" key="2">
    <source>
        <dbReference type="Proteomes" id="UP000177555"/>
    </source>
</evidence>
<dbReference type="Proteomes" id="UP000177555">
    <property type="component" value="Unassembled WGS sequence"/>
</dbReference>
<comment type="caution">
    <text evidence="1">The sequence shown here is derived from an EMBL/GenBank/DDBJ whole genome shotgun (WGS) entry which is preliminary data.</text>
</comment>
<gene>
    <name evidence="1" type="ORF">A2867_00380</name>
</gene>
<evidence type="ECO:0000313" key="1">
    <source>
        <dbReference type="EMBL" id="OGE27317.1"/>
    </source>
</evidence>
<proteinExistence type="predicted"/>
<organism evidence="1 2">
    <name type="scientific">Candidatus Daviesbacteria bacterium RIFCSPHIGHO2_01_FULL_40_11</name>
    <dbReference type="NCBI Taxonomy" id="1797762"/>
    <lineage>
        <taxon>Bacteria</taxon>
        <taxon>Candidatus Daviesiibacteriota</taxon>
    </lineage>
</organism>
<name>A0A1F5JF87_9BACT</name>
<reference evidence="1 2" key="1">
    <citation type="journal article" date="2016" name="Nat. Commun.">
        <title>Thousands of microbial genomes shed light on interconnected biogeochemical processes in an aquifer system.</title>
        <authorList>
            <person name="Anantharaman K."/>
            <person name="Brown C.T."/>
            <person name="Hug L.A."/>
            <person name="Sharon I."/>
            <person name="Castelle C.J."/>
            <person name="Probst A.J."/>
            <person name="Thomas B.C."/>
            <person name="Singh A."/>
            <person name="Wilkins M.J."/>
            <person name="Karaoz U."/>
            <person name="Brodie E.L."/>
            <person name="Williams K.H."/>
            <person name="Hubbard S.S."/>
            <person name="Banfield J.F."/>
        </authorList>
    </citation>
    <scope>NUCLEOTIDE SEQUENCE [LARGE SCALE GENOMIC DNA]</scope>
</reference>
<sequence>MSNIEYHINYQFDGAVQWLESRNGGYSEAEKLLNASIVICQKCPVLTTCRPRYGYKKFLGDKSGVVISGGDIASKDCLLRTQGVTREQLNSSSTDLSRTLNASRP</sequence>